<name>A0A454XUB7_PRIPA</name>
<gene>
    <name evidence="1" type="primary">WBGene00275186</name>
</gene>
<evidence type="ECO:0000313" key="2">
    <source>
        <dbReference type="Proteomes" id="UP000005239"/>
    </source>
</evidence>
<reference evidence="1" key="2">
    <citation type="submission" date="2022-06" db="UniProtKB">
        <authorList>
            <consortium name="EnsemblMetazoa"/>
        </authorList>
    </citation>
    <scope>IDENTIFICATION</scope>
    <source>
        <strain evidence="1">PS312</strain>
    </source>
</reference>
<proteinExistence type="predicted"/>
<dbReference type="AlphaFoldDB" id="A0A454XUB7"/>
<sequence length="82" mass="9403">MLVFLLFFLLISTCLAGPLNHTKREVSAGDPFDLWIKGVQRMDRQSSIEIIKSCDVNLRTFEDDPKFGDSCYLWTKKALCCI</sequence>
<protein>
    <submittedName>
        <fullName evidence="1">Uncharacterized protein</fullName>
    </submittedName>
</protein>
<keyword evidence="2" id="KW-1185">Reference proteome</keyword>
<accession>A0A8R1UNL7</accession>
<reference evidence="2" key="1">
    <citation type="journal article" date="2008" name="Nat. Genet.">
        <title>The Pristionchus pacificus genome provides a unique perspective on nematode lifestyle and parasitism.</title>
        <authorList>
            <person name="Dieterich C."/>
            <person name="Clifton S.W."/>
            <person name="Schuster L.N."/>
            <person name="Chinwalla A."/>
            <person name="Delehaunty K."/>
            <person name="Dinkelacker I."/>
            <person name="Fulton L."/>
            <person name="Fulton R."/>
            <person name="Godfrey J."/>
            <person name="Minx P."/>
            <person name="Mitreva M."/>
            <person name="Roeseler W."/>
            <person name="Tian H."/>
            <person name="Witte H."/>
            <person name="Yang S.P."/>
            <person name="Wilson R.K."/>
            <person name="Sommer R.J."/>
        </authorList>
    </citation>
    <scope>NUCLEOTIDE SEQUENCE [LARGE SCALE GENOMIC DNA]</scope>
    <source>
        <strain evidence="2">PS312</strain>
    </source>
</reference>
<evidence type="ECO:0000313" key="1">
    <source>
        <dbReference type="EnsemblMetazoa" id="PPA36817.1"/>
    </source>
</evidence>
<accession>A0A454XUB7</accession>
<organism evidence="1 2">
    <name type="scientific">Pristionchus pacificus</name>
    <name type="common">Parasitic nematode worm</name>
    <dbReference type="NCBI Taxonomy" id="54126"/>
    <lineage>
        <taxon>Eukaryota</taxon>
        <taxon>Metazoa</taxon>
        <taxon>Ecdysozoa</taxon>
        <taxon>Nematoda</taxon>
        <taxon>Chromadorea</taxon>
        <taxon>Rhabditida</taxon>
        <taxon>Rhabditina</taxon>
        <taxon>Diplogasteromorpha</taxon>
        <taxon>Diplogasteroidea</taxon>
        <taxon>Neodiplogasteridae</taxon>
        <taxon>Pristionchus</taxon>
    </lineage>
</organism>
<dbReference type="EnsemblMetazoa" id="PPA36817.1">
    <property type="protein sequence ID" value="PPA36817.1"/>
    <property type="gene ID" value="WBGene00275186"/>
</dbReference>
<dbReference type="Proteomes" id="UP000005239">
    <property type="component" value="Unassembled WGS sequence"/>
</dbReference>